<dbReference type="PANTHER" id="PTHR11188:SF17">
    <property type="entry name" value="FI21816P1"/>
    <property type="match status" value="1"/>
</dbReference>
<dbReference type="GO" id="GO:0015031">
    <property type="term" value="P:protein transport"/>
    <property type="evidence" value="ECO:0007669"/>
    <property type="project" value="TreeGrafter"/>
</dbReference>
<dbReference type="EMBL" id="BMAT01000799">
    <property type="protein sequence ID" value="GFR73341.1"/>
    <property type="molecule type" value="Genomic_DNA"/>
</dbReference>
<dbReference type="GO" id="GO:0005737">
    <property type="term" value="C:cytoplasm"/>
    <property type="evidence" value="ECO:0007669"/>
    <property type="project" value="TreeGrafter"/>
</dbReference>
<evidence type="ECO:0000259" key="3">
    <source>
        <dbReference type="Pfam" id="PF02752"/>
    </source>
</evidence>
<comment type="caution">
    <text evidence="4">The sequence shown here is derived from an EMBL/GenBank/DDBJ whole genome shotgun (WGS) entry which is preliminary data.</text>
</comment>
<dbReference type="InterPro" id="IPR050357">
    <property type="entry name" value="Arrestin_domain-protein"/>
</dbReference>
<accession>A0AAV4FLV0</accession>
<comment type="similarity">
    <text evidence="1">Belongs to the arrestin family.</text>
</comment>
<keyword evidence="5" id="KW-1185">Reference proteome</keyword>
<dbReference type="InterPro" id="IPR011021">
    <property type="entry name" value="Arrestin-like_N"/>
</dbReference>
<organism evidence="4 5">
    <name type="scientific">Elysia marginata</name>
    <dbReference type="NCBI Taxonomy" id="1093978"/>
    <lineage>
        <taxon>Eukaryota</taxon>
        <taxon>Metazoa</taxon>
        <taxon>Spiralia</taxon>
        <taxon>Lophotrochozoa</taxon>
        <taxon>Mollusca</taxon>
        <taxon>Gastropoda</taxon>
        <taxon>Heterobranchia</taxon>
        <taxon>Euthyneura</taxon>
        <taxon>Panpulmonata</taxon>
        <taxon>Sacoglossa</taxon>
        <taxon>Placobranchoidea</taxon>
        <taxon>Plakobranchidae</taxon>
        <taxon>Elysia</taxon>
    </lineage>
</organism>
<dbReference type="Proteomes" id="UP000762676">
    <property type="component" value="Unassembled WGS sequence"/>
</dbReference>
<dbReference type="AlphaFoldDB" id="A0AAV4FLV0"/>
<evidence type="ECO:0000256" key="1">
    <source>
        <dbReference type="ARBA" id="ARBA00005298"/>
    </source>
</evidence>
<reference evidence="4 5" key="1">
    <citation type="journal article" date="2021" name="Elife">
        <title>Chloroplast acquisition without the gene transfer in kleptoplastic sea slugs, Plakobranchus ocellatus.</title>
        <authorList>
            <person name="Maeda T."/>
            <person name="Takahashi S."/>
            <person name="Yoshida T."/>
            <person name="Shimamura S."/>
            <person name="Takaki Y."/>
            <person name="Nagai Y."/>
            <person name="Toyoda A."/>
            <person name="Suzuki Y."/>
            <person name="Arimoto A."/>
            <person name="Ishii H."/>
            <person name="Satoh N."/>
            <person name="Nishiyama T."/>
            <person name="Hasebe M."/>
            <person name="Maruyama T."/>
            <person name="Minagawa J."/>
            <person name="Obokata J."/>
            <person name="Shigenobu S."/>
        </authorList>
    </citation>
    <scope>NUCLEOTIDE SEQUENCE [LARGE SCALE GENOMIC DNA]</scope>
</reference>
<dbReference type="Gene3D" id="2.60.40.640">
    <property type="match status" value="2"/>
</dbReference>
<dbReference type="Pfam" id="PF00339">
    <property type="entry name" value="Arrestin_N"/>
    <property type="match status" value="1"/>
</dbReference>
<protein>
    <submittedName>
        <fullName evidence="4">Arrestin domain-containing protein 4-like</fullName>
    </submittedName>
</protein>
<evidence type="ECO:0000313" key="5">
    <source>
        <dbReference type="Proteomes" id="UP000762676"/>
    </source>
</evidence>
<feature type="domain" description="Arrestin C-terminal-like" evidence="3">
    <location>
        <begin position="180"/>
        <end position="232"/>
    </location>
</feature>
<dbReference type="PANTHER" id="PTHR11188">
    <property type="entry name" value="ARRESTIN DOMAIN CONTAINING PROTEIN"/>
    <property type="match status" value="1"/>
</dbReference>
<sequence length="374" mass="42301">MSVEDLLIHFQYGDDDAASEHSDDQSSGRQYYVPGDVMRGTVSLHVRGRIRVRAVTLYLLGTASVSWEAPRKRKVYKSSEIHLDFNKPLLDTGFQQLVPLSQGLHQFGFNVQLPTDLPSTFNGVYGQVTYLAKVMLDCEDERNTTITSEPFMVLRRPDLPDSAYLEKTMKKKRFFVGFTSGRVRVECTLDKTAAVPGDDILIDAEITNWTGRQINLIQAALIQESKYIAQGHELNFRLRISVCGSIGKDFAKLKKKNNLRPPLINNSAPLGRFRSQPLLIPVLRKPLVGIDGKDDIVVECPLLVGNHHPVYGPDGKVNLLLGRMWNNIAIADETPDYPDYPDYHRHRAGNRSTYTESINGDFLDHRFYRNITEP</sequence>
<dbReference type="SUPFAM" id="SSF81296">
    <property type="entry name" value="E set domains"/>
    <property type="match status" value="2"/>
</dbReference>
<feature type="domain" description="Arrestin-like N-terminal" evidence="2">
    <location>
        <begin position="29"/>
        <end position="158"/>
    </location>
</feature>
<evidence type="ECO:0000313" key="4">
    <source>
        <dbReference type="EMBL" id="GFR73341.1"/>
    </source>
</evidence>
<dbReference type="InterPro" id="IPR014756">
    <property type="entry name" value="Ig_E-set"/>
</dbReference>
<evidence type="ECO:0000259" key="2">
    <source>
        <dbReference type="Pfam" id="PF00339"/>
    </source>
</evidence>
<dbReference type="InterPro" id="IPR011022">
    <property type="entry name" value="Arrestin_C-like"/>
</dbReference>
<proteinExistence type="inferred from homology"/>
<name>A0AAV4FLV0_9GAST</name>
<dbReference type="InterPro" id="IPR014752">
    <property type="entry name" value="Arrestin-like_C"/>
</dbReference>
<gene>
    <name evidence="4" type="ORF">ElyMa_000402700</name>
</gene>
<dbReference type="Pfam" id="PF02752">
    <property type="entry name" value="Arrestin_C"/>
    <property type="match status" value="1"/>
</dbReference>